<comment type="catalytic activity">
    <reaction evidence="1">
        <text>chorismate = isochorismate</text>
        <dbReference type="Rhea" id="RHEA:18985"/>
        <dbReference type="ChEBI" id="CHEBI:29748"/>
        <dbReference type="ChEBI" id="CHEBI:29780"/>
        <dbReference type="EC" id="5.4.4.2"/>
    </reaction>
</comment>
<evidence type="ECO:0000256" key="5">
    <source>
        <dbReference type="ARBA" id="ARBA00041564"/>
    </source>
</evidence>
<dbReference type="GO" id="GO:0008909">
    <property type="term" value="F:isochorismate synthase activity"/>
    <property type="evidence" value="ECO:0007669"/>
    <property type="project" value="UniProtKB-EC"/>
</dbReference>
<dbReference type="EC" id="5.4.4.2" evidence="3"/>
<reference evidence="7 8" key="1">
    <citation type="submission" date="2017-11" db="EMBL/GenBank/DDBJ databases">
        <title>Bradyrhizobium forestalis sp. nov., an efficient nitrogen-fixing bacterium isolated from nodules of forest legume species in the Amazon.</title>
        <authorList>
            <person name="Costa E.M."/>
            <person name="Guimaraes A."/>
            <person name="Carvalho T.S."/>
            <person name="Rodrigues T.L."/>
            <person name="Ribeiro P.R.A."/>
            <person name="Lebbe L."/>
            <person name="Willems A."/>
            <person name="Moreira F.M.S."/>
        </authorList>
    </citation>
    <scope>NUCLEOTIDE SEQUENCE [LARGE SCALE GENOMIC DNA]</scope>
    <source>
        <strain evidence="7 8">INPA54B</strain>
    </source>
</reference>
<protein>
    <recommendedName>
        <fullName evidence="3">isochorismate synthase</fullName>
        <ecNumber evidence="3">5.4.4.2</ecNumber>
    </recommendedName>
    <alternativeName>
        <fullName evidence="5">Isochorismate mutase</fullName>
    </alternativeName>
</protein>
<comment type="caution">
    <text evidence="7">The sequence shown here is derived from an EMBL/GenBank/DDBJ whole genome shotgun (WGS) entry which is preliminary data.</text>
</comment>
<proteinExistence type="inferred from homology"/>
<dbReference type="Proteomes" id="UP000231194">
    <property type="component" value="Unassembled WGS sequence"/>
</dbReference>
<gene>
    <name evidence="7" type="ORF">CVM73_05835</name>
</gene>
<evidence type="ECO:0000256" key="2">
    <source>
        <dbReference type="ARBA" id="ARBA00005297"/>
    </source>
</evidence>
<dbReference type="EMBL" id="PGVG01000003">
    <property type="protein sequence ID" value="PJG56324.1"/>
    <property type="molecule type" value="Genomic_DNA"/>
</dbReference>
<dbReference type="InterPro" id="IPR015890">
    <property type="entry name" value="Chorismate_C"/>
</dbReference>
<dbReference type="RefSeq" id="WP_100231048.1">
    <property type="nucleotide sequence ID" value="NZ_PGVG01000003.1"/>
</dbReference>
<dbReference type="OrthoDB" id="9806579at2"/>
<evidence type="ECO:0000313" key="7">
    <source>
        <dbReference type="EMBL" id="PJG56324.1"/>
    </source>
</evidence>
<organism evidence="7 8">
    <name type="scientific">Bradyrhizobium forestalis</name>
    <dbReference type="NCBI Taxonomy" id="1419263"/>
    <lineage>
        <taxon>Bacteria</taxon>
        <taxon>Pseudomonadati</taxon>
        <taxon>Pseudomonadota</taxon>
        <taxon>Alphaproteobacteria</taxon>
        <taxon>Hyphomicrobiales</taxon>
        <taxon>Nitrobacteraceae</taxon>
        <taxon>Bradyrhizobium</taxon>
    </lineage>
</organism>
<accession>A0A2M8RET0</accession>
<keyword evidence="4" id="KW-0413">Isomerase</keyword>
<evidence type="ECO:0000259" key="6">
    <source>
        <dbReference type="Pfam" id="PF00425"/>
    </source>
</evidence>
<comment type="similarity">
    <text evidence="2">Belongs to the isochorismate synthase family.</text>
</comment>
<name>A0A2M8RET0_9BRAD</name>
<keyword evidence="8" id="KW-1185">Reference proteome</keyword>
<sequence>MATPLIWIDEEVQAEPALARPIPFVFKTAGQTMLALGQLATLGDGALANLAELTSDFFEKQTEGPDVLVGALPFDPTQPSHLVQPERVLRVQGKHDIGAIPGLGGGASSHAAAPRILSVDPDPAAAEFANAVAVALDQLNAPGATMRKVVLSRSLKVMANRDFSAADLMRKLSVDESVTVFATPLPARLHRLRCLIGATPELLLEKRGGHIVSHPLAGSARRHRDTAEDRQAGNRLLASDKDRREHAMVVESILDILAPYCVDLSTPEGTCLRATASMWHLGTRIVGQLKDASLSSVHFVGLLHPTPAVCGLPRNLANDQIMKLEPYDREFYAGAVGWCDSAGDGRWHVSIRCAELDGNHARLYAGAGIVPGSTPEGEVIETSAKFRAMLDAFGIDGGRFDE</sequence>
<evidence type="ECO:0000256" key="4">
    <source>
        <dbReference type="ARBA" id="ARBA00023235"/>
    </source>
</evidence>
<dbReference type="GO" id="GO:0009697">
    <property type="term" value="P:salicylic acid biosynthetic process"/>
    <property type="evidence" value="ECO:0007669"/>
    <property type="project" value="TreeGrafter"/>
</dbReference>
<evidence type="ECO:0000256" key="1">
    <source>
        <dbReference type="ARBA" id="ARBA00000799"/>
    </source>
</evidence>
<evidence type="ECO:0000256" key="3">
    <source>
        <dbReference type="ARBA" id="ARBA00012824"/>
    </source>
</evidence>
<evidence type="ECO:0000313" key="8">
    <source>
        <dbReference type="Proteomes" id="UP000231194"/>
    </source>
</evidence>
<dbReference type="Gene3D" id="3.60.120.10">
    <property type="entry name" value="Anthranilate synthase"/>
    <property type="match status" value="1"/>
</dbReference>
<dbReference type="InterPro" id="IPR004561">
    <property type="entry name" value="IsoChor_synthase"/>
</dbReference>
<dbReference type="NCBIfam" id="TIGR00543">
    <property type="entry name" value="isochor_syn"/>
    <property type="match status" value="1"/>
</dbReference>
<dbReference type="PANTHER" id="PTHR42839:SF2">
    <property type="entry name" value="ISOCHORISMATE SYNTHASE ENTC"/>
    <property type="match status" value="1"/>
</dbReference>
<dbReference type="SUPFAM" id="SSF56322">
    <property type="entry name" value="ADC synthase"/>
    <property type="match status" value="1"/>
</dbReference>
<dbReference type="Pfam" id="PF00425">
    <property type="entry name" value="Chorismate_bind"/>
    <property type="match status" value="1"/>
</dbReference>
<feature type="domain" description="Chorismate-utilising enzyme C-terminal" evidence="6">
    <location>
        <begin position="126"/>
        <end position="385"/>
    </location>
</feature>
<dbReference type="PANTHER" id="PTHR42839">
    <property type="entry name" value="ISOCHORISMATE SYNTHASE ENTC"/>
    <property type="match status" value="1"/>
</dbReference>
<dbReference type="AlphaFoldDB" id="A0A2M8RET0"/>
<dbReference type="InterPro" id="IPR005801">
    <property type="entry name" value="ADC_synthase"/>
</dbReference>